<accession>A0A8T0QD69</accession>
<evidence type="ECO:0000313" key="1">
    <source>
        <dbReference type="EMBL" id="KAG2568756.1"/>
    </source>
</evidence>
<comment type="caution">
    <text evidence="1">The sequence shown here is derived from an EMBL/GenBank/DDBJ whole genome shotgun (WGS) entry which is preliminary data.</text>
</comment>
<protein>
    <submittedName>
        <fullName evidence="1">Uncharacterized protein</fullName>
    </submittedName>
</protein>
<sequence>MITGATVSAAVHPISDHDHLAELSAPPSLSPILSFPPTKIPAPSAAPPQACSFPISLAPSSGPPLAVRAQRRSAGSSCRGRCIEEGAALQEGCKAGGFCPLGVALNSGDSHPHFPIMDSQQPAGED</sequence>
<reference evidence="1" key="1">
    <citation type="submission" date="2020-05" db="EMBL/GenBank/DDBJ databases">
        <title>WGS assembly of Panicum virgatum.</title>
        <authorList>
            <person name="Lovell J.T."/>
            <person name="Jenkins J."/>
            <person name="Shu S."/>
            <person name="Juenger T.E."/>
            <person name="Schmutz J."/>
        </authorList>
    </citation>
    <scope>NUCLEOTIDE SEQUENCE</scope>
    <source>
        <strain evidence="1">AP13</strain>
    </source>
</reference>
<dbReference type="Proteomes" id="UP000823388">
    <property type="component" value="Chromosome 7N"/>
</dbReference>
<dbReference type="EMBL" id="CM029050">
    <property type="protein sequence ID" value="KAG2568756.1"/>
    <property type="molecule type" value="Genomic_DNA"/>
</dbReference>
<gene>
    <name evidence="1" type="ORF">PVAP13_7NG347326</name>
</gene>
<organism evidence="1 2">
    <name type="scientific">Panicum virgatum</name>
    <name type="common">Blackwell switchgrass</name>
    <dbReference type="NCBI Taxonomy" id="38727"/>
    <lineage>
        <taxon>Eukaryota</taxon>
        <taxon>Viridiplantae</taxon>
        <taxon>Streptophyta</taxon>
        <taxon>Embryophyta</taxon>
        <taxon>Tracheophyta</taxon>
        <taxon>Spermatophyta</taxon>
        <taxon>Magnoliopsida</taxon>
        <taxon>Liliopsida</taxon>
        <taxon>Poales</taxon>
        <taxon>Poaceae</taxon>
        <taxon>PACMAD clade</taxon>
        <taxon>Panicoideae</taxon>
        <taxon>Panicodae</taxon>
        <taxon>Paniceae</taxon>
        <taxon>Panicinae</taxon>
        <taxon>Panicum</taxon>
        <taxon>Panicum sect. Hiantes</taxon>
    </lineage>
</organism>
<evidence type="ECO:0000313" key="2">
    <source>
        <dbReference type="Proteomes" id="UP000823388"/>
    </source>
</evidence>
<proteinExistence type="predicted"/>
<dbReference type="AlphaFoldDB" id="A0A8T0QD69"/>
<name>A0A8T0QD69_PANVG</name>
<keyword evidence="2" id="KW-1185">Reference proteome</keyword>